<dbReference type="GO" id="GO:2001135">
    <property type="term" value="P:regulation of endocytic recycling"/>
    <property type="evidence" value="ECO:0007669"/>
    <property type="project" value="TreeGrafter"/>
</dbReference>
<dbReference type="PROSITE" id="PS51791">
    <property type="entry name" value="HSAC2"/>
    <property type="match status" value="1"/>
</dbReference>
<dbReference type="InterPro" id="IPR022158">
    <property type="entry name" value="Inositol_phosphatase"/>
</dbReference>
<gene>
    <name evidence="3" type="ORF">MGAL_10B001079</name>
</gene>
<dbReference type="InterPro" id="IPR008477">
    <property type="entry name" value="TNFAIP8-like"/>
</dbReference>
<evidence type="ECO:0008006" key="5">
    <source>
        <dbReference type="Google" id="ProtNLM"/>
    </source>
</evidence>
<dbReference type="PANTHER" id="PTHR45662:SF8">
    <property type="entry name" value="PHOSPHATIDYLINOSITIDE PHOSPHATASE SAC2"/>
    <property type="match status" value="1"/>
</dbReference>
<feature type="domain" description="SAC" evidence="1">
    <location>
        <begin position="1"/>
        <end position="176"/>
    </location>
</feature>
<keyword evidence="4" id="KW-1185">Reference proteome</keyword>
<dbReference type="FunFam" id="1.20.1440.160:FF:000001">
    <property type="entry name" value="Tumor necrosis factor alpha-induced protein 8-like 1"/>
    <property type="match status" value="1"/>
</dbReference>
<organism evidence="3 4">
    <name type="scientific">Mytilus galloprovincialis</name>
    <name type="common">Mediterranean mussel</name>
    <dbReference type="NCBI Taxonomy" id="29158"/>
    <lineage>
        <taxon>Eukaryota</taxon>
        <taxon>Metazoa</taxon>
        <taxon>Spiralia</taxon>
        <taxon>Lophotrochozoa</taxon>
        <taxon>Mollusca</taxon>
        <taxon>Bivalvia</taxon>
        <taxon>Autobranchia</taxon>
        <taxon>Pteriomorphia</taxon>
        <taxon>Mytilida</taxon>
        <taxon>Mytiloidea</taxon>
        <taxon>Mytilidae</taxon>
        <taxon>Mytilinae</taxon>
        <taxon>Mytilus</taxon>
    </lineage>
</organism>
<dbReference type="GO" id="GO:0046856">
    <property type="term" value="P:phosphatidylinositol dephosphorylation"/>
    <property type="evidence" value="ECO:0007669"/>
    <property type="project" value="TreeGrafter"/>
</dbReference>
<dbReference type="OrthoDB" id="405996at2759"/>
<dbReference type="AlphaFoldDB" id="A0A8B6BW85"/>
<feature type="domain" description="HSac2" evidence="2">
    <location>
        <begin position="246"/>
        <end position="398"/>
    </location>
</feature>
<dbReference type="PANTHER" id="PTHR45662">
    <property type="entry name" value="PHOSPHATIDYLINOSITIDE PHOSPHATASE SAC1"/>
    <property type="match status" value="1"/>
</dbReference>
<accession>A0A8B6BW85</accession>
<proteinExistence type="predicted"/>
<dbReference type="Pfam" id="PF12456">
    <property type="entry name" value="hSac2"/>
    <property type="match status" value="1"/>
</dbReference>
<dbReference type="InterPro" id="IPR038355">
    <property type="entry name" value="TNFAIP8_sf"/>
</dbReference>
<dbReference type="InterPro" id="IPR034753">
    <property type="entry name" value="hSac2"/>
</dbReference>
<dbReference type="GO" id="GO:0045334">
    <property type="term" value="C:clathrin-coated endocytic vesicle"/>
    <property type="evidence" value="ECO:0007669"/>
    <property type="project" value="TreeGrafter"/>
</dbReference>
<evidence type="ECO:0000259" key="2">
    <source>
        <dbReference type="PROSITE" id="PS51791"/>
    </source>
</evidence>
<name>A0A8B6BW85_MYTGA</name>
<dbReference type="GO" id="GO:0043812">
    <property type="term" value="F:phosphatidylinositol-4-phosphate phosphatase activity"/>
    <property type="evidence" value="ECO:0007669"/>
    <property type="project" value="TreeGrafter"/>
</dbReference>
<dbReference type="Gene3D" id="1.20.1440.160">
    <property type="entry name" value="Tumor necrosis factor alpha-induced protein 8-like"/>
    <property type="match status" value="1"/>
</dbReference>
<dbReference type="Proteomes" id="UP000596742">
    <property type="component" value="Unassembled WGS sequence"/>
</dbReference>
<comment type="caution">
    <text evidence="3">The sequence shown here is derived from an EMBL/GenBank/DDBJ whole genome shotgun (WGS) entry which is preliminary data.</text>
</comment>
<dbReference type="GO" id="GO:0005769">
    <property type="term" value="C:early endosome"/>
    <property type="evidence" value="ECO:0007669"/>
    <property type="project" value="TreeGrafter"/>
</dbReference>
<sequence length="725" mass="84083">MPHFILRRSKENYEAFTKHIEEQLYLYNSFVAINLAELSGKEKAISDAFLSNILEYNSRDITYISFDFHEYCRGMKFENVSILTDGIKDIIKNMKYTWVDRKGVICEQNGVFRINCVDCLDRTNVVQTAIARIVMETQCRKLGLLPPEENLPHSCKRTFQQLWANNGDTISRQYAGTAALKGDYTRTGERKLSGMMKDGVNSANRYYLRFKDNYRQAAIDLTLGQPVAEDLLTGTTKIEEDTTDLVEREENLKLLVEDCKKMLIVEPEECLGGWSLIDADPVTGDPDRQEMDIILLLSQRAVYVAWYDDEEEGITCYQRIFLEDIEQIEIGAEPAIFKSKFVCLRLYYHHYTDEGFFHTFRTPSTRLFNNIVIAVKNKEEAKACGMHLSARHHMFQLMNKEYMFIKLELQELKSRPRPRRTITAKKIENYQAANIAEKQLLTGTHLEDTIVCETSVGSFKSALRGTSIQTLSRRISCIGNLPTNTGKQIQKRLYADRIFITMMQHIKCSVYGDHGTGSNLLRISVKSKTGGRKEFLQKWLNQEQVLTPKDWGSVYKKRFLKMSKKIAKHFIDDTTSEVLDKAFLIIKDFKNKEEAKKIMKYIIKTVIKVGILYRNDQFNAEELKTVETFKSKFHSLSMTMVSFHEVDFTYDKAFLKTSLEECRQLLQTVISRHLTDKSKTRADTVFNFFNCEELMDQIFDSSGKYRDHMDVVVRNMHKMMDDGNL</sequence>
<dbReference type="GO" id="GO:0042981">
    <property type="term" value="P:regulation of apoptotic process"/>
    <property type="evidence" value="ECO:0007669"/>
    <property type="project" value="InterPro"/>
</dbReference>
<evidence type="ECO:0000313" key="3">
    <source>
        <dbReference type="EMBL" id="VDH96929.1"/>
    </source>
</evidence>
<dbReference type="Pfam" id="PF02383">
    <property type="entry name" value="Syja_N"/>
    <property type="match status" value="1"/>
</dbReference>
<evidence type="ECO:0000259" key="1">
    <source>
        <dbReference type="PROSITE" id="PS50275"/>
    </source>
</evidence>
<reference evidence="3" key="1">
    <citation type="submission" date="2018-11" db="EMBL/GenBank/DDBJ databases">
        <authorList>
            <person name="Alioto T."/>
            <person name="Alioto T."/>
        </authorList>
    </citation>
    <scope>NUCLEOTIDE SEQUENCE</scope>
</reference>
<dbReference type="PROSITE" id="PS50275">
    <property type="entry name" value="SAC"/>
    <property type="match status" value="1"/>
</dbReference>
<dbReference type="InterPro" id="IPR002013">
    <property type="entry name" value="SAC_dom"/>
</dbReference>
<dbReference type="EMBL" id="UYJE01000845">
    <property type="protein sequence ID" value="VDH96929.1"/>
    <property type="molecule type" value="Genomic_DNA"/>
</dbReference>
<evidence type="ECO:0000313" key="4">
    <source>
        <dbReference type="Proteomes" id="UP000596742"/>
    </source>
</evidence>
<dbReference type="Pfam" id="PF05527">
    <property type="entry name" value="TNFAIP8"/>
    <property type="match status" value="1"/>
</dbReference>
<protein>
    <recommendedName>
        <fullName evidence="5">Phosphatidylinositide phosphatase SAC2</fullName>
    </recommendedName>
</protein>